<dbReference type="NCBIfam" id="TIGR00666">
    <property type="entry name" value="PBP4"/>
    <property type="match status" value="1"/>
</dbReference>
<dbReference type="GO" id="GO:0004185">
    <property type="term" value="F:serine-type carboxypeptidase activity"/>
    <property type="evidence" value="ECO:0007669"/>
    <property type="project" value="InterPro"/>
</dbReference>
<evidence type="ECO:0000256" key="2">
    <source>
        <dbReference type="ARBA" id="ARBA00022801"/>
    </source>
</evidence>
<dbReference type="STRING" id="29495.EA26_17975"/>
<dbReference type="eggNOG" id="COG2027">
    <property type="taxonomic scope" value="Bacteria"/>
</dbReference>
<keyword evidence="3" id="KW-0732">Signal</keyword>
<keyword evidence="4" id="KW-0121">Carboxypeptidase</keyword>
<name>A0A099MSN0_9VIBR</name>
<organism evidence="4 5">
    <name type="scientific">Vibrio navarrensis</name>
    <dbReference type="NCBI Taxonomy" id="29495"/>
    <lineage>
        <taxon>Bacteria</taxon>
        <taxon>Pseudomonadati</taxon>
        <taxon>Pseudomonadota</taxon>
        <taxon>Gammaproteobacteria</taxon>
        <taxon>Vibrionales</taxon>
        <taxon>Vibrionaceae</taxon>
        <taxon>Vibrio</taxon>
    </lineage>
</organism>
<dbReference type="GO" id="GO:0006508">
    <property type="term" value="P:proteolysis"/>
    <property type="evidence" value="ECO:0007669"/>
    <property type="project" value="InterPro"/>
</dbReference>
<dbReference type="InterPro" id="IPR000667">
    <property type="entry name" value="Peptidase_S13"/>
</dbReference>
<comment type="similarity">
    <text evidence="1">Belongs to the peptidase S13 family.</text>
</comment>
<gene>
    <name evidence="4" type="ORF">EA26_17975</name>
</gene>
<keyword evidence="5" id="KW-1185">Reference proteome</keyword>
<reference evidence="4 5" key="1">
    <citation type="submission" date="2014-04" db="EMBL/GenBank/DDBJ databases">
        <title>Genome sequencing of Vibrio navarrensis strains.</title>
        <authorList>
            <person name="Gladney L.M."/>
            <person name="Katz L.S."/>
            <person name="Marino-Ramirez L."/>
            <person name="Jordan I.K."/>
        </authorList>
    </citation>
    <scope>NUCLEOTIDE SEQUENCE [LARGE SCALE GENOMIC DNA]</scope>
    <source>
        <strain evidence="4 5">ATCC 51183</strain>
    </source>
</reference>
<feature type="signal peptide" evidence="3">
    <location>
        <begin position="1"/>
        <end position="24"/>
    </location>
</feature>
<dbReference type="Proteomes" id="UP000029994">
    <property type="component" value="Unassembled WGS sequence"/>
</dbReference>
<dbReference type="SUPFAM" id="SSF56601">
    <property type="entry name" value="beta-lactamase/transpeptidase-like"/>
    <property type="match status" value="1"/>
</dbReference>
<evidence type="ECO:0000256" key="3">
    <source>
        <dbReference type="SAM" id="SignalP"/>
    </source>
</evidence>
<evidence type="ECO:0000256" key="1">
    <source>
        <dbReference type="ARBA" id="ARBA00006096"/>
    </source>
</evidence>
<proteinExistence type="inferred from homology"/>
<sequence length="477" mass="52850">MRFFLQSLCLLGCGFFAHVTSVQADNYAPLAYLPEGSRSSLWVENLQNQTSLSSLPSNPQLFPPASTLKLATALAAKLELGDDFVFTTQLLRDKQDIILRFSGDPTLTTEQLKTLFAEAKAQGITQISGDIWLDNSVFTGYERAVGWPWDILGVCYSAPSSAITLDENCVQASIYTQDDGNTRVYVPEHFPIYVTTDVKTVSKTVKEASHCDLELLTSSNNQYQLQGCLVERDKPLPLKFAVQDSTQYATRIVYTLLRQLDIKFTGQIRIGAPNSTSATLLATHQSAPLPTLLDSMLKHSDNLIADNLTKALGAHFYLQPGSFNNGTEAIKQVLFAKAGIDLSRAQLADGSGLSRNNRMSPQDMMAILKYLWQHDAQLRILSMLPKSGVSGTLKYRQSMRQEPVKGQILAKSGSLYGSYNMAGFILDQNGQPRSAFVQFITDYYPSEESTPVAPITQFENAFYRDLLQFSQVTTQRP</sequence>
<protein>
    <submittedName>
        <fullName evidence="4">D-alanyl-D-alanine carboxypeptidase</fullName>
    </submittedName>
</protein>
<dbReference type="PRINTS" id="PR00922">
    <property type="entry name" value="DADACBPTASE3"/>
</dbReference>
<dbReference type="RefSeq" id="WP_039430393.1">
    <property type="nucleotide sequence ID" value="NZ_CP035680.1"/>
</dbReference>
<accession>A0A099MSN0</accession>
<keyword evidence="4" id="KW-0645">Protease</keyword>
<dbReference type="EMBL" id="JMCG01000002">
    <property type="protein sequence ID" value="KGK09110.1"/>
    <property type="molecule type" value="Genomic_DNA"/>
</dbReference>
<dbReference type="NCBIfam" id="NF008322">
    <property type="entry name" value="PRK11113.1"/>
    <property type="match status" value="1"/>
</dbReference>
<evidence type="ECO:0000313" key="4">
    <source>
        <dbReference type="EMBL" id="KGK09110.1"/>
    </source>
</evidence>
<dbReference type="GO" id="GO:0000270">
    <property type="term" value="P:peptidoglycan metabolic process"/>
    <property type="evidence" value="ECO:0007669"/>
    <property type="project" value="TreeGrafter"/>
</dbReference>
<evidence type="ECO:0000313" key="5">
    <source>
        <dbReference type="Proteomes" id="UP000029994"/>
    </source>
</evidence>
<keyword evidence="2" id="KW-0378">Hydrolase</keyword>
<dbReference type="MEROPS" id="S13.001"/>
<dbReference type="Gene3D" id="3.40.710.10">
    <property type="entry name" value="DD-peptidase/beta-lactamase superfamily"/>
    <property type="match status" value="1"/>
</dbReference>
<dbReference type="AlphaFoldDB" id="A0A099MSN0"/>
<dbReference type="PANTHER" id="PTHR30023">
    <property type="entry name" value="D-ALANYL-D-ALANINE CARBOXYPEPTIDASE"/>
    <property type="match status" value="1"/>
</dbReference>
<dbReference type="PANTHER" id="PTHR30023:SF0">
    <property type="entry name" value="PENICILLIN-SENSITIVE CARBOXYPEPTIDASE A"/>
    <property type="match status" value="1"/>
</dbReference>
<dbReference type="Pfam" id="PF02113">
    <property type="entry name" value="Peptidase_S13"/>
    <property type="match status" value="1"/>
</dbReference>
<feature type="chain" id="PRO_5009751387" evidence="3">
    <location>
        <begin position="25"/>
        <end position="477"/>
    </location>
</feature>
<dbReference type="Gene3D" id="3.50.80.20">
    <property type="entry name" value="D-Ala-D-Ala carboxypeptidase C, peptidase S13"/>
    <property type="match status" value="1"/>
</dbReference>
<dbReference type="GeneID" id="43684968"/>
<dbReference type="InterPro" id="IPR012338">
    <property type="entry name" value="Beta-lactam/transpept-like"/>
</dbReference>
<comment type="caution">
    <text evidence="4">The sequence shown here is derived from an EMBL/GenBank/DDBJ whole genome shotgun (WGS) entry which is preliminary data.</text>
</comment>